<dbReference type="EMBL" id="PDEA01000001">
    <property type="protein sequence ID" value="PEH89870.1"/>
    <property type="molecule type" value="Genomic_DNA"/>
</dbReference>
<proteinExistence type="predicted"/>
<sequence length="132" mass="15028">MIEQNQVMPLLLQACPSFEEDWLAHLAEYGDEPLLYVIAGDLARHLLMLHRAGRDQELIPVVGAIEHMHVEGSLWVKEFATIGILEGVQNVWAHDRASLNEFEQMLGPESRRWWLGLNDFWDGKTAQVLPSA</sequence>
<feature type="domain" description="DUF7674" evidence="1">
    <location>
        <begin position="9"/>
        <end position="121"/>
    </location>
</feature>
<evidence type="ECO:0000259" key="1">
    <source>
        <dbReference type="Pfam" id="PF24722"/>
    </source>
</evidence>
<reference evidence="3" key="1">
    <citation type="submission" date="2017-09" db="EMBL/GenBank/DDBJ databases">
        <title>FDA dAtabase for Regulatory Grade micrObial Sequences (FDA-ARGOS): Supporting development and validation of Infectious Disease Dx tests.</title>
        <authorList>
            <person name="Minogue T."/>
            <person name="Wolcott M."/>
            <person name="Wasieloski L."/>
            <person name="Aguilar W."/>
            <person name="Moore D."/>
            <person name="Tallon L."/>
            <person name="Sadzewicz L."/>
            <person name="Ott S."/>
            <person name="Zhao X."/>
            <person name="Nagaraj S."/>
            <person name="Vavikolanu K."/>
            <person name="Aluvathingal J."/>
            <person name="Nadendla S."/>
            <person name="Sichtig H."/>
        </authorList>
    </citation>
    <scope>NUCLEOTIDE SEQUENCE [LARGE SCALE GENOMIC DNA]</scope>
    <source>
        <strain evidence="3">FDAARGOS_394</strain>
    </source>
</reference>
<evidence type="ECO:0000313" key="2">
    <source>
        <dbReference type="EMBL" id="PEH89870.1"/>
    </source>
</evidence>
<organism evidence="2 3">
    <name type="scientific">Comamonas terrigena</name>
    <dbReference type="NCBI Taxonomy" id="32013"/>
    <lineage>
        <taxon>Bacteria</taxon>
        <taxon>Pseudomonadati</taxon>
        <taxon>Pseudomonadota</taxon>
        <taxon>Betaproteobacteria</taxon>
        <taxon>Burkholderiales</taxon>
        <taxon>Comamonadaceae</taxon>
        <taxon>Comamonas</taxon>
    </lineage>
</organism>
<dbReference type="Proteomes" id="UP000220246">
    <property type="component" value="Unassembled WGS sequence"/>
</dbReference>
<dbReference type="Pfam" id="PF24722">
    <property type="entry name" value="DUF7674"/>
    <property type="match status" value="1"/>
</dbReference>
<dbReference type="AlphaFoldDB" id="A0A2A7UX47"/>
<name>A0A2A7UX47_COMTR</name>
<gene>
    <name evidence="2" type="ORF">CRM82_15770</name>
</gene>
<protein>
    <recommendedName>
        <fullName evidence="1">DUF7674 domain-containing protein</fullName>
    </recommendedName>
</protein>
<dbReference type="OrthoDB" id="8115730at2"/>
<dbReference type="InterPro" id="IPR056091">
    <property type="entry name" value="DUF7674"/>
</dbReference>
<comment type="caution">
    <text evidence="2">The sequence shown here is derived from an EMBL/GenBank/DDBJ whole genome shotgun (WGS) entry which is preliminary data.</text>
</comment>
<dbReference type="GeneID" id="80802082"/>
<evidence type="ECO:0000313" key="3">
    <source>
        <dbReference type="Proteomes" id="UP000220246"/>
    </source>
</evidence>
<dbReference type="RefSeq" id="WP_066533172.1">
    <property type="nucleotide sequence ID" value="NZ_PDEA01000001.1"/>
</dbReference>
<keyword evidence="3" id="KW-1185">Reference proteome</keyword>
<accession>A0A2A7UX47</accession>